<dbReference type="AlphaFoldDB" id="A0A0F9S2G0"/>
<proteinExistence type="predicted"/>
<organism evidence="1">
    <name type="scientific">marine sediment metagenome</name>
    <dbReference type="NCBI Taxonomy" id="412755"/>
    <lineage>
        <taxon>unclassified sequences</taxon>
        <taxon>metagenomes</taxon>
        <taxon>ecological metagenomes</taxon>
    </lineage>
</organism>
<accession>A0A0F9S2G0</accession>
<protein>
    <submittedName>
        <fullName evidence="1">Uncharacterized protein</fullName>
    </submittedName>
</protein>
<comment type="caution">
    <text evidence="1">The sequence shown here is derived from an EMBL/GenBank/DDBJ whole genome shotgun (WGS) entry which is preliminary data.</text>
</comment>
<evidence type="ECO:0000313" key="1">
    <source>
        <dbReference type="EMBL" id="KKN63000.1"/>
    </source>
</evidence>
<dbReference type="EMBL" id="LAZR01000605">
    <property type="protein sequence ID" value="KKN63000.1"/>
    <property type="molecule type" value="Genomic_DNA"/>
</dbReference>
<gene>
    <name evidence="1" type="ORF">LCGC14_0506400</name>
</gene>
<name>A0A0F9S2G0_9ZZZZ</name>
<sequence length="213" mass="24504">MKLVNDQLGHETNHIIINGNGKYPDFFILKRICEIYNGSDNTIIFPRTPLKNPSGLSSLRAILSYLDEGFRNLIFIIDKEHILGDANAEIKNQLVNINILNETYFQDAFLLECNLGHRNFNLFCSISGSTNCIEEELLILIKDQLNIQIDLPQVRKSGSWRAQLKTKLDKQVGRKKIKKVIKESGRRKLEGAFPNLCAIFREISRNYEINRNL</sequence>
<reference evidence="1" key="1">
    <citation type="journal article" date="2015" name="Nature">
        <title>Complex archaea that bridge the gap between prokaryotes and eukaryotes.</title>
        <authorList>
            <person name="Spang A."/>
            <person name="Saw J.H."/>
            <person name="Jorgensen S.L."/>
            <person name="Zaremba-Niedzwiedzka K."/>
            <person name="Martijn J."/>
            <person name="Lind A.E."/>
            <person name="van Eijk R."/>
            <person name="Schleper C."/>
            <person name="Guy L."/>
            <person name="Ettema T.J."/>
        </authorList>
    </citation>
    <scope>NUCLEOTIDE SEQUENCE</scope>
</reference>